<gene>
    <name evidence="10 13" type="primary">rsgA</name>
    <name evidence="13" type="ORF">ERS852540_01505</name>
</gene>
<dbReference type="STRING" id="39492.ERS852540_01505"/>
<dbReference type="Gene3D" id="3.40.50.300">
    <property type="entry name" value="P-loop containing nucleotide triphosphate hydrolases"/>
    <property type="match status" value="1"/>
</dbReference>
<comment type="cofactor">
    <cofactor evidence="10">
        <name>Zn(2+)</name>
        <dbReference type="ChEBI" id="CHEBI:29105"/>
    </cofactor>
    <text evidence="10">Binds 1 zinc ion per subunit.</text>
</comment>
<dbReference type="Pfam" id="PF03193">
    <property type="entry name" value="RsgA_GTPase"/>
    <property type="match status" value="1"/>
</dbReference>
<protein>
    <recommendedName>
        <fullName evidence="10">Small ribosomal subunit biogenesis GTPase RsgA</fullName>
        <ecNumber evidence="10">3.6.1.-</ecNumber>
    </recommendedName>
</protein>
<dbReference type="InterPro" id="IPR030378">
    <property type="entry name" value="G_CP_dom"/>
</dbReference>
<evidence type="ECO:0000256" key="10">
    <source>
        <dbReference type="HAMAP-Rule" id="MF_01820"/>
    </source>
</evidence>
<comment type="similarity">
    <text evidence="10">Belongs to the TRAFAC class YlqF/YawG GTPase family. RsgA subfamily.</text>
</comment>
<dbReference type="GO" id="GO:0019843">
    <property type="term" value="F:rRNA binding"/>
    <property type="evidence" value="ECO:0007669"/>
    <property type="project" value="UniProtKB-KW"/>
</dbReference>
<keyword evidence="7 10" id="KW-0862">Zinc</keyword>
<dbReference type="InterPro" id="IPR010914">
    <property type="entry name" value="RsgA_GTPase_dom"/>
</dbReference>
<reference evidence="13 14" key="1">
    <citation type="submission" date="2015-09" db="EMBL/GenBank/DDBJ databases">
        <authorList>
            <consortium name="Pathogen Informatics"/>
        </authorList>
    </citation>
    <scope>NUCLEOTIDE SEQUENCE [LARGE SCALE GENOMIC DNA]</scope>
    <source>
        <strain evidence="13 14">2789STDY5834928</strain>
    </source>
</reference>
<sequence>MKNVKTEGIITKAVGGNYYVAVADGVLCCNARGVFRKEKISPCAGDNVVVSIEENAVPLIVEIKERKNHIIRPPLANLDCALLVTSAVDPVPNTLVTDKLISIFESKHIEPVIVITKQDLRECEDFAGIYRKCGFKVFYMDNSTGNGIDAIRSYISGKLSALIGNSGVGKSSLMNHLFPGLERSTGDISKKLGRGRHTTRQAELFAIDGGYIADTPGFSTVEVSRYGFIPKNELQYSFREFSEYLGKCRFRDCVHLKESGCAVTEALREGKINSSRYDSYVKMCEEAERLNEWEFKNK</sequence>
<feature type="binding site" evidence="10">
    <location>
        <position position="248"/>
    </location>
    <ligand>
        <name>Zn(2+)</name>
        <dbReference type="ChEBI" id="CHEBI:29105"/>
    </ligand>
</feature>
<feature type="binding site" evidence="10">
    <location>
        <begin position="164"/>
        <end position="172"/>
    </location>
    <ligand>
        <name>GTP</name>
        <dbReference type="ChEBI" id="CHEBI:37565"/>
    </ligand>
</feature>
<evidence type="ECO:0000313" key="14">
    <source>
        <dbReference type="Proteomes" id="UP000095662"/>
    </source>
</evidence>
<keyword evidence="2 10" id="KW-0690">Ribosome biogenesis</keyword>
<evidence type="ECO:0000313" key="13">
    <source>
        <dbReference type="EMBL" id="CUQ87472.1"/>
    </source>
</evidence>
<evidence type="ECO:0000256" key="8">
    <source>
        <dbReference type="ARBA" id="ARBA00022884"/>
    </source>
</evidence>
<evidence type="ECO:0000256" key="4">
    <source>
        <dbReference type="ARBA" id="ARBA00022730"/>
    </source>
</evidence>
<dbReference type="InterPro" id="IPR004881">
    <property type="entry name" value="Ribosome_biogen_GTPase_RsgA"/>
</dbReference>
<keyword evidence="1 10" id="KW-0963">Cytoplasm</keyword>
<keyword evidence="8 10" id="KW-0694">RNA-binding</keyword>
<dbReference type="GO" id="GO:0005737">
    <property type="term" value="C:cytoplasm"/>
    <property type="evidence" value="ECO:0007669"/>
    <property type="project" value="UniProtKB-SubCell"/>
</dbReference>
<keyword evidence="5 10" id="KW-0547">Nucleotide-binding</keyword>
<dbReference type="Proteomes" id="UP000095662">
    <property type="component" value="Unassembled WGS sequence"/>
</dbReference>
<dbReference type="EC" id="3.6.1.-" evidence="10"/>
<feature type="binding site" evidence="10">
    <location>
        <position position="255"/>
    </location>
    <ligand>
        <name>Zn(2+)</name>
        <dbReference type="ChEBI" id="CHEBI:29105"/>
    </ligand>
</feature>
<comment type="subcellular location">
    <subcellularLocation>
        <location evidence="10">Cytoplasm</location>
    </subcellularLocation>
</comment>
<keyword evidence="3 10" id="KW-0479">Metal-binding</keyword>
<feature type="domain" description="CP-type G" evidence="12">
    <location>
        <begin position="67"/>
        <end position="221"/>
    </location>
</feature>
<dbReference type="OrthoDB" id="9809485at2"/>
<dbReference type="EMBL" id="CZBY01000011">
    <property type="protein sequence ID" value="CUQ87472.1"/>
    <property type="molecule type" value="Genomic_DNA"/>
</dbReference>
<dbReference type="InterPro" id="IPR027417">
    <property type="entry name" value="P-loop_NTPase"/>
</dbReference>
<accession>A0A174ZNB3</accession>
<evidence type="ECO:0000256" key="5">
    <source>
        <dbReference type="ARBA" id="ARBA00022741"/>
    </source>
</evidence>
<dbReference type="InterPro" id="IPR031944">
    <property type="entry name" value="RsgA_N"/>
</dbReference>
<dbReference type="SUPFAM" id="SSF52540">
    <property type="entry name" value="P-loop containing nucleoside triphosphate hydrolases"/>
    <property type="match status" value="1"/>
</dbReference>
<keyword evidence="9 10" id="KW-0342">GTP-binding</keyword>
<dbReference type="InterPro" id="IPR012340">
    <property type="entry name" value="NA-bd_OB-fold"/>
</dbReference>
<dbReference type="Pfam" id="PF16745">
    <property type="entry name" value="RsgA_N"/>
    <property type="match status" value="1"/>
</dbReference>
<evidence type="ECO:0000256" key="9">
    <source>
        <dbReference type="ARBA" id="ARBA00023134"/>
    </source>
</evidence>
<comment type="subunit">
    <text evidence="10">Monomer. Associates with 30S ribosomal subunit, binds 16S rRNA.</text>
</comment>
<dbReference type="PROSITE" id="PS50936">
    <property type="entry name" value="ENGC_GTPASE"/>
    <property type="match status" value="1"/>
</dbReference>
<dbReference type="PANTHER" id="PTHR32120">
    <property type="entry name" value="SMALL RIBOSOMAL SUBUNIT BIOGENESIS GTPASE RSGA"/>
    <property type="match status" value="1"/>
</dbReference>
<dbReference type="AlphaFoldDB" id="A0A174ZNB3"/>
<dbReference type="GO" id="GO:0046872">
    <property type="term" value="F:metal ion binding"/>
    <property type="evidence" value="ECO:0007669"/>
    <property type="project" value="UniProtKB-KW"/>
</dbReference>
<feature type="binding site" evidence="10">
    <location>
        <begin position="116"/>
        <end position="119"/>
    </location>
    <ligand>
        <name>GTP</name>
        <dbReference type="ChEBI" id="CHEBI:37565"/>
    </ligand>
</feature>
<keyword evidence="6 10" id="KW-0378">Hydrolase</keyword>
<dbReference type="CDD" id="cd01854">
    <property type="entry name" value="YjeQ_EngC"/>
    <property type="match status" value="1"/>
</dbReference>
<name>A0A174ZNB3_9FIRM</name>
<evidence type="ECO:0000256" key="2">
    <source>
        <dbReference type="ARBA" id="ARBA00022517"/>
    </source>
</evidence>
<dbReference type="SUPFAM" id="SSF50249">
    <property type="entry name" value="Nucleic acid-binding proteins"/>
    <property type="match status" value="1"/>
</dbReference>
<dbReference type="PANTHER" id="PTHR32120:SF11">
    <property type="entry name" value="SMALL RIBOSOMAL SUBUNIT BIOGENESIS GTPASE RSGA 1, MITOCHONDRIAL-RELATED"/>
    <property type="match status" value="1"/>
</dbReference>
<feature type="domain" description="EngC GTPase" evidence="11">
    <location>
        <begin position="76"/>
        <end position="219"/>
    </location>
</feature>
<evidence type="ECO:0000256" key="6">
    <source>
        <dbReference type="ARBA" id="ARBA00022801"/>
    </source>
</evidence>
<dbReference type="Gene3D" id="1.10.40.50">
    <property type="entry name" value="Probable gtpase engc, domain 3"/>
    <property type="match status" value="1"/>
</dbReference>
<evidence type="ECO:0000256" key="1">
    <source>
        <dbReference type="ARBA" id="ARBA00022490"/>
    </source>
</evidence>
<proteinExistence type="inferred from homology"/>
<dbReference type="HAMAP" id="MF_01820">
    <property type="entry name" value="GTPase_RsgA"/>
    <property type="match status" value="1"/>
</dbReference>
<dbReference type="GO" id="GO:0003924">
    <property type="term" value="F:GTPase activity"/>
    <property type="evidence" value="ECO:0007669"/>
    <property type="project" value="UniProtKB-UniRule"/>
</dbReference>
<feature type="binding site" evidence="10">
    <location>
        <position position="253"/>
    </location>
    <ligand>
        <name>Zn(2+)</name>
        <dbReference type="ChEBI" id="CHEBI:29105"/>
    </ligand>
</feature>
<evidence type="ECO:0000256" key="7">
    <source>
        <dbReference type="ARBA" id="ARBA00022833"/>
    </source>
</evidence>
<evidence type="ECO:0000256" key="3">
    <source>
        <dbReference type="ARBA" id="ARBA00022723"/>
    </source>
</evidence>
<dbReference type="NCBIfam" id="TIGR00157">
    <property type="entry name" value="ribosome small subunit-dependent GTPase A"/>
    <property type="match status" value="1"/>
</dbReference>
<feature type="binding site" evidence="10">
    <location>
        <position position="261"/>
    </location>
    <ligand>
        <name>Zn(2+)</name>
        <dbReference type="ChEBI" id="CHEBI:29105"/>
    </ligand>
</feature>
<dbReference type="PROSITE" id="PS51721">
    <property type="entry name" value="G_CP"/>
    <property type="match status" value="1"/>
</dbReference>
<dbReference type="GO" id="GO:0005525">
    <property type="term" value="F:GTP binding"/>
    <property type="evidence" value="ECO:0007669"/>
    <property type="project" value="UniProtKB-UniRule"/>
</dbReference>
<evidence type="ECO:0000259" key="11">
    <source>
        <dbReference type="PROSITE" id="PS50936"/>
    </source>
</evidence>
<evidence type="ECO:0000259" key="12">
    <source>
        <dbReference type="PROSITE" id="PS51721"/>
    </source>
</evidence>
<dbReference type="GO" id="GO:0042274">
    <property type="term" value="P:ribosomal small subunit biogenesis"/>
    <property type="evidence" value="ECO:0007669"/>
    <property type="project" value="UniProtKB-UniRule"/>
</dbReference>
<keyword evidence="4 10" id="KW-0699">rRNA-binding</keyword>
<organism evidence="13 14">
    <name type="scientific">[Eubacterium] siraeum</name>
    <dbReference type="NCBI Taxonomy" id="39492"/>
    <lineage>
        <taxon>Bacteria</taxon>
        <taxon>Bacillati</taxon>
        <taxon>Bacillota</taxon>
        <taxon>Clostridia</taxon>
        <taxon>Eubacteriales</taxon>
        <taxon>Oscillospiraceae</taxon>
        <taxon>Oscillospiraceae incertae sedis</taxon>
    </lineage>
</organism>
<dbReference type="Gene3D" id="2.40.50.140">
    <property type="entry name" value="Nucleic acid-binding proteins"/>
    <property type="match status" value="1"/>
</dbReference>
<comment type="function">
    <text evidence="10">One of several proteins that assist in the late maturation steps of the functional core of the 30S ribosomal subunit. Helps release RbfA from mature subunits. May play a role in the assembly of ribosomal proteins into the subunit. Circularly permuted GTPase that catalyzes slow GTP hydrolysis, GTPase activity is stimulated by the 30S ribosomal subunit.</text>
</comment>